<dbReference type="SUPFAM" id="SSF160246">
    <property type="entry name" value="EspE N-terminal domain-like"/>
    <property type="match status" value="1"/>
</dbReference>
<dbReference type="AlphaFoldDB" id="A0A0F9A6H4"/>
<dbReference type="EMBL" id="LAZR01059448">
    <property type="protein sequence ID" value="KKK67766.1"/>
    <property type="molecule type" value="Genomic_DNA"/>
</dbReference>
<sequence>MVKKRRRIGEILVEWGVATDAMVQEALDHAQQEGIRIASFALIEDYYYMDWVGFIDQLTKLTKGVAFYC</sequence>
<protein>
    <submittedName>
        <fullName evidence="1">Uncharacterized protein</fullName>
    </submittedName>
</protein>
<reference evidence="1" key="1">
    <citation type="journal article" date="2015" name="Nature">
        <title>Complex archaea that bridge the gap between prokaryotes and eukaryotes.</title>
        <authorList>
            <person name="Spang A."/>
            <person name="Saw J.H."/>
            <person name="Jorgensen S.L."/>
            <person name="Zaremba-Niedzwiedzka K."/>
            <person name="Martijn J."/>
            <person name="Lind A.E."/>
            <person name="van Eijk R."/>
            <person name="Schleper C."/>
            <person name="Guy L."/>
            <person name="Ettema T.J."/>
        </authorList>
    </citation>
    <scope>NUCLEOTIDE SEQUENCE</scope>
</reference>
<accession>A0A0F9A6H4</accession>
<proteinExistence type="predicted"/>
<dbReference type="InterPro" id="IPR037257">
    <property type="entry name" value="T2SS_E_N_sf"/>
</dbReference>
<evidence type="ECO:0000313" key="1">
    <source>
        <dbReference type="EMBL" id="KKK67766.1"/>
    </source>
</evidence>
<name>A0A0F9A6H4_9ZZZZ</name>
<feature type="non-terminal residue" evidence="1">
    <location>
        <position position="69"/>
    </location>
</feature>
<gene>
    <name evidence="1" type="ORF">LCGC14_2950800</name>
</gene>
<comment type="caution">
    <text evidence="1">The sequence shown here is derived from an EMBL/GenBank/DDBJ whole genome shotgun (WGS) entry which is preliminary data.</text>
</comment>
<organism evidence="1">
    <name type="scientific">marine sediment metagenome</name>
    <dbReference type="NCBI Taxonomy" id="412755"/>
    <lineage>
        <taxon>unclassified sequences</taxon>
        <taxon>metagenomes</taxon>
        <taxon>ecological metagenomes</taxon>
    </lineage>
</organism>